<dbReference type="InterPro" id="IPR036691">
    <property type="entry name" value="Endo/exonu/phosph_ase_sf"/>
</dbReference>
<protein>
    <recommendedName>
        <fullName evidence="4">Endonuclease/exonuclease/phosphatase domain-containing protein</fullName>
    </recommendedName>
</protein>
<name>A0ABD3GMP1_9MARC</name>
<gene>
    <name evidence="2" type="ORF">R1sor_022092</name>
</gene>
<proteinExistence type="predicted"/>
<evidence type="ECO:0008006" key="4">
    <source>
        <dbReference type="Google" id="ProtNLM"/>
    </source>
</evidence>
<comment type="caution">
    <text evidence="2">The sequence shown here is derived from an EMBL/GenBank/DDBJ whole genome shotgun (WGS) entry which is preliminary data.</text>
</comment>
<dbReference type="Gene3D" id="3.60.10.10">
    <property type="entry name" value="Endonuclease/exonuclease/phosphatase"/>
    <property type="match status" value="1"/>
</dbReference>
<evidence type="ECO:0000313" key="3">
    <source>
        <dbReference type="Proteomes" id="UP001633002"/>
    </source>
</evidence>
<dbReference type="Proteomes" id="UP001633002">
    <property type="component" value="Unassembled WGS sequence"/>
</dbReference>
<accession>A0ABD3GMP1</accession>
<feature type="compositionally biased region" description="Polar residues" evidence="1">
    <location>
        <begin position="197"/>
        <end position="207"/>
    </location>
</feature>
<keyword evidence="3" id="KW-1185">Reference proteome</keyword>
<dbReference type="AlphaFoldDB" id="A0ABD3GMP1"/>
<organism evidence="2 3">
    <name type="scientific">Riccia sorocarpa</name>
    <dbReference type="NCBI Taxonomy" id="122646"/>
    <lineage>
        <taxon>Eukaryota</taxon>
        <taxon>Viridiplantae</taxon>
        <taxon>Streptophyta</taxon>
        <taxon>Embryophyta</taxon>
        <taxon>Marchantiophyta</taxon>
        <taxon>Marchantiopsida</taxon>
        <taxon>Marchantiidae</taxon>
        <taxon>Marchantiales</taxon>
        <taxon>Ricciaceae</taxon>
        <taxon>Riccia</taxon>
    </lineage>
</organism>
<dbReference type="SUPFAM" id="SSF56219">
    <property type="entry name" value="DNase I-like"/>
    <property type="match status" value="1"/>
</dbReference>
<evidence type="ECO:0000256" key="1">
    <source>
        <dbReference type="SAM" id="MobiDB-lite"/>
    </source>
</evidence>
<reference evidence="2 3" key="1">
    <citation type="submission" date="2024-09" db="EMBL/GenBank/DDBJ databases">
        <title>Chromosome-scale assembly of Riccia sorocarpa.</title>
        <authorList>
            <person name="Paukszto L."/>
        </authorList>
    </citation>
    <scope>NUCLEOTIDE SEQUENCE [LARGE SCALE GENOMIC DNA]</scope>
    <source>
        <strain evidence="2">LP-2024</strain>
        <tissue evidence="2">Aerial parts of the thallus</tissue>
    </source>
</reference>
<sequence length="207" mass="23222">MGDWNQDSAGPTALLKGDLLGAWQALDQACDLEDMYTLAENKRGPSFTRQVYTGERLDQARLDRLYFTNRGRWIARAVNLLHDDHEALSDHIPIVADIRLAGYASTRKKKRDRYLKMDVDTLKDPVRRELAKLAWLEGWNLSVEGWNLSVIHKVLPTREGSQTRMSGLPSFVCTKHTHTVTHADVARRGATGEIGGSHNTEGETSSP</sequence>
<dbReference type="EMBL" id="JBJQOH010000007">
    <property type="protein sequence ID" value="KAL3679136.1"/>
    <property type="molecule type" value="Genomic_DNA"/>
</dbReference>
<feature type="region of interest" description="Disordered" evidence="1">
    <location>
        <begin position="188"/>
        <end position="207"/>
    </location>
</feature>
<evidence type="ECO:0000313" key="2">
    <source>
        <dbReference type="EMBL" id="KAL3679136.1"/>
    </source>
</evidence>